<keyword evidence="1" id="KW-1133">Transmembrane helix</keyword>
<protein>
    <submittedName>
        <fullName evidence="2">Uncharacterized protein</fullName>
    </submittedName>
</protein>
<keyword evidence="1" id="KW-0472">Membrane</keyword>
<name>A0A7L4URV5_BALHA</name>
<dbReference type="RefSeq" id="WP_165806842.1">
    <property type="nucleotide sequence ID" value="NZ_QENZ01000003.1"/>
</dbReference>
<gene>
    <name evidence="2" type="ORF">C7377_0839</name>
</gene>
<comment type="caution">
    <text evidence="2">The sequence shown here is derived from an EMBL/GenBank/DDBJ whole genome shotgun (WGS) entry which is preliminary data.</text>
</comment>
<dbReference type="Proteomes" id="UP000251835">
    <property type="component" value="Unassembled WGS sequence"/>
</dbReference>
<dbReference type="AlphaFoldDB" id="A0A7L4URV5"/>
<keyword evidence="1" id="KW-0812">Transmembrane</keyword>
<dbReference type="EMBL" id="QENZ01000003">
    <property type="protein sequence ID" value="PVX52515.1"/>
    <property type="molecule type" value="Genomic_DNA"/>
</dbReference>
<keyword evidence="3" id="KW-1185">Reference proteome</keyword>
<sequence length="58" mass="6578">MRKLRTGLIILAVLLIIAQLCLFDYKDLGSPQNIDNYLGITAMLCLIIAMIIDRNKKE</sequence>
<reference evidence="2 3" key="1">
    <citation type="submission" date="2018-05" db="EMBL/GenBank/DDBJ databases">
        <title>Genomic Encyclopedia of Type Strains, Phase IV (KMG-IV): sequencing the most valuable type-strain genomes for metagenomic binning, comparative biology and taxonomic classification.</title>
        <authorList>
            <person name="Goeker M."/>
        </authorList>
    </citation>
    <scope>NUCLEOTIDE SEQUENCE [LARGE SCALE GENOMIC DNA]</scope>
    <source>
        <strain evidence="2 3">DSM 28579</strain>
    </source>
</reference>
<evidence type="ECO:0000313" key="2">
    <source>
        <dbReference type="EMBL" id="PVX52515.1"/>
    </source>
</evidence>
<evidence type="ECO:0000313" key="3">
    <source>
        <dbReference type="Proteomes" id="UP000251835"/>
    </source>
</evidence>
<proteinExistence type="predicted"/>
<evidence type="ECO:0000256" key="1">
    <source>
        <dbReference type="SAM" id="Phobius"/>
    </source>
</evidence>
<organism evidence="2 3">
    <name type="scientific">Balneicella halophila</name>
    <dbReference type="NCBI Taxonomy" id="1537566"/>
    <lineage>
        <taxon>Bacteria</taxon>
        <taxon>Pseudomonadati</taxon>
        <taxon>Bacteroidota</taxon>
        <taxon>Bacteroidia</taxon>
        <taxon>Bacteroidales</taxon>
        <taxon>Balneicellaceae</taxon>
        <taxon>Balneicella</taxon>
    </lineage>
</organism>
<feature type="transmembrane region" description="Helical" evidence="1">
    <location>
        <begin position="33"/>
        <end position="52"/>
    </location>
</feature>
<accession>A0A7L4URV5</accession>